<keyword evidence="4" id="KW-1003">Cell membrane</keyword>
<dbReference type="FunFam" id="3.30.450.210:FF:000001">
    <property type="entry name" value="Sensor histidine kinase CpxA"/>
    <property type="match status" value="1"/>
</dbReference>
<dbReference type="InterPro" id="IPR038515">
    <property type="entry name" value="CpxA_peri_sf"/>
</dbReference>
<evidence type="ECO:0000256" key="9">
    <source>
        <dbReference type="ARBA" id="ARBA00022840"/>
    </source>
</evidence>
<keyword evidence="11 12" id="KW-0472">Membrane</keyword>
<dbReference type="PANTHER" id="PTHR45528">
    <property type="entry name" value="SENSOR HISTIDINE KINASE CPXA"/>
    <property type="match status" value="1"/>
</dbReference>
<evidence type="ECO:0000256" key="7">
    <source>
        <dbReference type="ARBA" id="ARBA00022741"/>
    </source>
</evidence>
<feature type="transmembrane region" description="Helical" evidence="12">
    <location>
        <begin position="165"/>
        <end position="187"/>
    </location>
</feature>
<dbReference type="GO" id="GO:0005524">
    <property type="term" value="F:ATP binding"/>
    <property type="evidence" value="ECO:0007669"/>
    <property type="project" value="UniProtKB-KW"/>
</dbReference>
<dbReference type="PANTHER" id="PTHR45528:SF1">
    <property type="entry name" value="SENSOR HISTIDINE KINASE CPXA"/>
    <property type="match status" value="1"/>
</dbReference>
<evidence type="ECO:0000256" key="4">
    <source>
        <dbReference type="ARBA" id="ARBA00022475"/>
    </source>
</evidence>
<organism evidence="14 15">
    <name type="scientific">Klebsiella pneumoniae subsp. pneumoniae</name>
    <dbReference type="NCBI Taxonomy" id="72407"/>
    <lineage>
        <taxon>Bacteria</taxon>
        <taxon>Pseudomonadati</taxon>
        <taxon>Pseudomonadota</taxon>
        <taxon>Gammaproteobacteria</taxon>
        <taxon>Enterobacterales</taxon>
        <taxon>Enterobacteriaceae</taxon>
        <taxon>Klebsiella/Raoultella group</taxon>
        <taxon>Klebsiella</taxon>
        <taxon>Klebsiella pneumoniae complex</taxon>
    </lineage>
</organism>
<sequence length="218" mass="25111">MIGSLTARIFAIFWLTLALVLMLVLMLPKLDSRQMTELLESEQRQGIMIEQHVEAELANDPPNDLMWWRRLFRAIDKWAPPGQRLLLVTSEGRVIGAERNEMQIIRNFIGQADNADHPQKKRYGRLEMVGPFSVRDGEDNYQLYLIRPASTSQSDFINLLFDRPLLLLIVTMLVSAPLLLWLAWSLAKPARKLKMPPMKSPRATCASIRSWKPGRRSF</sequence>
<evidence type="ECO:0000256" key="5">
    <source>
        <dbReference type="ARBA" id="ARBA00022553"/>
    </source>
</evidence>
<keyword evidence="6 14" id="KW-0808">Transferase</keyword>
<comment type="catalytic activity">
    <reaction evidence="1">
        <text>ATP + protein L-histidine = ADP + protein N-phospho-L-histidine.</text>
        <dbReference type="EC" id="2.7.13.3"/>
    </reaction>
</comment>
<dbReference type="InterPro" id="IPR032404">
    <property type="entry name" value="CpxA_peri"/>
</dbReference>
<dbReference type="GO" id="GO:0000155">
    <property type="term" value="F:phosphorelay sensor kinase activity"/>
    <property type="evidence" value="ECO:0007669"/>
    <property type="project" value="TreeGrafter"/>
</dbReference>
<dbReference type="AlphaFoldDB" id="A0A378ATY5"/>
<dbReference type="InterPro" id="IPR050398">
    <property type="entry name" value="HssS/ArlS-like"/>
</dbReference>
<evidence type="ECO:0000256" key="11">
    <source>
        <dbReference type="ARBA" id="ARBA00023136"/>
    </source>
</evidence>
<comment type="subcellular location">
    <subcellularLocation>
        <location evidence="2">Cell membrane</location>
        <topology evidence="2">Multi-pass membrane protein</topology>
    </subcellularLocation>
</comment>
<feature type="domain" description="Two-component sensor protein CpxA periplasmic" evidence="13">
    <location>
        <begin position="82"/>
        <end position="150"/>
    </location>
</feature>
<evidence type="ECO:0000256" key="1">
    <source>
        <dbReference type="ARBA" id="ARBA00000085"/>
    </source>
</evidence>
<dbReference type="Gene3D" id="3.30.450.210">
    <property type="entry name" value="Two-component sensor protein CpxA, periplasmic domain"/>
    <property type="match status" value="1"/>
</dbReference>
<evidence type="ECO:0000259" key="13">
    <source>
        <dbReference type="Pfam" id="PF16527"/>
    </source>
</evidence>
<accession>A0A378ATY5</accession>
<gene>
    <name evidence="14" type="primary">cpxA_1</name>
    <name evidence="14" type="ORF">NCTC9504_06427</name>
</gene>
<dbReference type="Proteomes" id="UP000254020">
    <property type="component" value="Unassembled WGS sequence"/>
</dbReference>
<dbReference type="EMBL" id="UGMA01000005">
    <property type="protein sequence ID" value="STV21658.1"/>
    <property type="molecule type" value="Genomic_DNA"/>
</dbReference>
<name>A0A378ATY5_KLEPN</name>
<keyword evidence="8 14" id="KW-0418">Kinase</keyword>
<evidence type="ECO:0000256" key="3">
    <source>
        <dbReference type="ARBA" id="ARBA00012438"/>
    </source>
</evidence>
<evidence type="ECO:0000313" key="15">
    <source>
        <dbReference type="Proteomes" id="UP000254020"/>
    </source>
</evidence>
<evidence type="ECO:0000313" key="14">
    <source>
        <dbReference type="EMBL" id="STV21658.1"/>
    </source>
</evidence>
<dbReference type="Pfam" id="PF16527">
    <property type="entry name" value="CpxA_peri"/>
    <property type="match status" value="1"/>
</dbReference>
<keyword evidence="12" id="KW-1133">Transmembrane helix</keyword>
<evidence type="ECO:0000256" key="6">
    <source>
        <dbReference type="ARBA" id="ARBA00022679"/>
    </source>
</evidence>
<protein>
    <recommendedName>
        <fullName evidence="3">histidine kinase</fullName>
        <ecNumber evidence="3">2.7.13.3</ecNumber>
    </recommendedName>
</protein>
<dbReference type="GO" id="GO:0005886">
    <property type="term" value="C:plasma membrane"/>
    <property type="evidence" value="ECO:0007669"/>
    <property type="project" value="UniProtKB-SubCell"/>
</dbReference>
<evidence type="ECO:0000256" key="8">
    <source>
        <dbReference type="ARBA" id="ARBA00022777"/>
    </source>
</evidence>
<evidence type="ECO:0000256" key="12">
    <source>
        <dbReference type="SAM" id="Phobius"/>
    </source>
</evidence>
<keyword evidence="9" id="KW-0067">ATP-binding</keyword>
<evidence type="ECO:0000256" key="10">
    <source>
        <dbReference type="ARBA" id="ARBA00023012"/>
    </source>
</evidence>
<proteinExistence type="predicted"/>
<dbReference type="EC" id="2.7.13.3" evidence="3"/>
<evidence type="ECO:0000256" key="2">
    <source>
        <dbReference type="ARBA" id="ARBA00004651"/>
    </source>
</evidence>
<keyword evidence="7" id="KW-0547">Nucleotide-binding</keyword>
<keyword evidence="12" id="KW-0812">Transmembrane</keyword>
<keyword evidence="5" id="KW-0597">Phosphoprotein</keyword>
<keyword evidence="10" id="KW-0902">Two-component regulatory system</keyword>
<feature type="transmembrane region" description="Helical" evidence="12">
    <location>
        <begin position="6"/>
        <end position="27"/>
    </location>
</feature>
<reference evidence="14 15" key="1">
    <citation type="submission" date="2018-06" db="EMBL/GenBank/DDBJ databases">
        <authorList>
            <consortium name="Pathogen Informatics"/>
            <person name="Doyle S."/>
        </authorList>
    </citation>
    <scope>NUCLEOTIDE SEQUENCE [LARGE SCALE GENOMIC DNA]</scope>
    <source>
        <strain evidence="14 15">NCTC9504</strain>
    </source>
</reference>